<evidence type="ECO:0000256" key="2">
    <source>
        <dbReference type="ARBA" id="ARBA00022679"/>
    </source>
</evidence>
<dbReference type="InterPro" id="IPR029063">
    <property type="entry name" value="SAM-dependent_MTases_sf"/>
</dbReference>
<keyword evidence="7" id="KW-1185">Reference proteome</keyword>
<evidence type="ECO:0008006" key="8">
    <source>
        <dbReference type="Google" id="ProtNLM"/>
    </source>
</evidence>
<sequence length="150" mass="17011">MVLTFIGREKTQEISHGGEVIGMVLKDMALEGLVDKAELESFNVPVYCPTIEEVGQVIEAERSFTIQTLKTFKMGWDANLQEEVDYVLDSKMRGGFIAKSIRSVFEPLLMNVFGKDIMDELFSRLATKASQLIELDKLYYTNLVMSMRKA</sequence>
<dbReference type="PANTHER" id="PTHR31009">
    <property type="entry name" value="S-ADENOSYL-L-METHIONINE:CARBOXYL METHYLTRANSFERASE FAMILY PROTEIN"/>
    <property type="match status" value="1"/>
</dbReference>
<gene>
    <name evidence="5" type="ORF">VNO78_25757</name>
    <name evidence="6" type="ORF">VNO78_25762</name>
</gene>
<dbReference type="InterPro" id="IPR042086">
    <property type="entry name" value="MeTrfase_capping"/>
</dbReference>
<dbReference type="InterPro" id="IPR005299">
    <property type="entry name" value="MeTrfase_7"/>
</dbReference>
<dbReference type="EMBL" id="JAYMYS010000006">
    <property type="protein sequence ID" value="KAK7390452.1"/>
    <property type="molecule type" value="Genomic_DNA"/>
</dbReference>
<organism evidence="6 7">
    <name type="scientific">Psophocarpus tetragonolobus</name>
    <name type="common">Winged bean</name>
    <name type="synonym">Dolichos tetragonolobus</name>
    <dbReference type="NCBI Taxonomy" id="3891"/>
    <lineage>
        <taxon>Eukaryota</taxon>
        <taxon>Viridiplantae</taxon>
        <taxon>Streptophyta</taxon>
        <taxon>Embryophyta</taxon>
        <taxon>Tracheophyta</taxon>
        <taxon>Spermatophyta</taxon>
        <taxon>Magnoliopsida</taxon>
        <taxon>eudicotyledons</taxon>
        <taxon>Gunneridae</taxon>
        <taxon>Pentapetalae</taxon>
        <taxon>rosids</taxon>
        <taxon>fabids</taxon>
        <taxon>Fabales</taxon>
        <taxon>Fabaceae</taxon>
        <taxon>Papilionoideae</taxon>
        <taxon>50 kb inversion clade</taxon>
        <taxon>NPAAA clade</taxon>
        <taxon>indigoferoid/millettioid clade</taxon>
        <taxon>Phaseoleae</taxon>
        <taxon>Psophocarpus</taxon>
    </lineage>
</organism>
<evidence type="ECO:0000256" key="3">
    <source>
        <dbReference type="ARBA" id="ARBA00022723"/>
    </source>
</evidence>
<dbReference type="Pfam" id="PF03492">
    <property type="entry name" value="Methyltransf_7"/>
    <property type="match status" value="1"/>
</dbReference>
<dbReference type="AlphaFoldDB" id="A0AAN9S7P9"/>
<keyword evidence="2" id="KW-0808">Transferase</keyword>
<dbReference type="Gene3D" id="1.10.1200.270">
    <property type="entry name" value="Methyltransferase, alpha-helical capping domain"/>
    <property type="match status" value="1"/>
</dbReference>
<evidence type="ECO:0000313" key="7">
    <source>
        <dbReference type="Proteomes" id="UP001386955"/>
    </source>
</evidence>
<dbReference type="GO" id="GO:0008168">
    <property type="term" value="F:methyltransferase activity"/>
    <property type="evidence" value="ECO:0007669"/>
    <property type="project" value="UniProtKB-KW"/>
</dbReference>
<comment type="caution">
    <text evidence="6">The sequence shown here is derived from an EMBL/GenBank/DDBJ whole genome shotgun (WGS) entry which is preliminary data.</text>
</comment>
<dbReference type="Gene3D" id="3.40.50.150">
    <property type="entry name" value="Vaccinia Virus protein VP39"/>
    <property type="match status" value="1"/>
</dbReference>
<evidence type="ECO:0000313" key="6">
    <source>
        <dbReference type="EMBL" id="KAK7390457.1"/>
    </source>
</evidence>
<evidence type="ECO:0000313" key="5">
    <source>
        <dbReference type="EMBL" id="KAK7390452.1"/>
    </source>
</evidence>
<dbReference type="SUPFAM" id="SSF53335">
    <property type="entry name" value="S-adenosyl-L-methionine-dependent methyltransferases"/>
    <property type="match status" value="1"/>
</dbReference>
<keyword evidence="4" id="KW-0460">Magnesium</keyword>
<dbReference type="GO" id="GO:0032259">
    <property type="term" value="P:methylation"/>
    <property type="evidence" value="ECO:0007669"/>
    <property type="project" value="UniProtKB-KW"/>
</dbReference>
<protein>
    <recommendedName>
        <fullName evidence="8">Jasmonate O-methyltransferase</fullName>
    </recommendedName>
</protein>
<reference evidence="6 7" key="1">
    <citation type="submission" date="2024-01" db="EMBL/GenBank/DDBJ databases">
        <title>The genomes of 5 underutilized Papilionoideae crops provide insights into root nodulation and disease resistanc.</title>
        <authorList>
            <person name="Jiang F."/>
        </authorList>
    </citation>
    <scope>NUCLEOTIDE SEQUENCE [LARGE SCALE GENOMIC DNA]</scope>
    <source>
        <strain evidence="6">DUOXIRENSHENG_FW03</strain>
        <tissue evidence="6">Leaves</tissue>
    </source>
</reference>
<name>A0AAN9S7P9_PSOTE</name>
<keyword evidence="1" id="KW-0489">Methyltransferase</keyword>
<accession>A0AAN9S7P9</accession>
<proteinExistence type="predicted"/>
<evidence type="ECO:0000256" key="1">
    <source>
        <dbReference type="ARBA" id="ARBA00022603"/>
    </source>
</evidence>
<dbReference type="Proteomes" id="UP001386955">
    <property type="component" value="Unassembled WGS sequence"/>
</dbReference>
<evidence type="ECO:0000256" key="4">
    <source>
        <dbReference type="ARBA" id="ARBA00022842"/>
    </source>
</evidence>
<keyword evidence="3" id="KW-0479">Metal-binding</keyword>
<dbReference type="GO" id="GO:0046872">
    <property type="term" value="F:metal ion binding"/>
    <property type="evidence" value="ECO:0007669"/>
    <property type="project" value="UniProtKB-KW"/>
</dbReference>
<dbReference type="EMBL" id="JAYMYS010000006">
    <property type="protein sequence ID" value="KAK7390457.1"/>
    <property type="molecule type" value="Genomic_DNA"/>
</dbReference>